<dbReference type="InterPro" id="IPR050598">
    <property type="entry name" value="AminoAcid_Transporter"/>
</dbReference>
<dbReference type="AlphaFoldDB" id="A0AAN9GN82"/>
<evidence type="ECO:0008006" key="9">
    <source>
        <dbReference type="Google" id="ProtNLM"/>
    </source>
</evidence>
<evidence type="ECO:0000313" key="8">
    <source>
        <dbReference type="Proteomes" id="UP001374579"/>
    </source>
</evidence>
<dbReference type="Proteomes" id="UP001374579">
    <property type="component" value="Unassembled WGS sequence"/>
</dbReference>
<name>A0AAN9GN82_9CAEN</name>
<feature type="transmembrane region" description="Helical" evidence="6">
    <location>
        <begin position="204"/>
        <end position="222"/>
    </location>
</feature>
<feature type="transmembrane region" description="Helical" evidence="6">
    <location>
        <begin position="57"/>
        <end position="75"/>
    </location>
</feature>
<evidence type="ECO:0000313" key="7">
    <source>
        <dbReference type="EMBL" id="KAK7114902.1"/>
    </source>
</evidence>
<dbReference type="Gene3D" id="1.20.1740.10">
    <property type="entry name" value="Amino acid/polyamine transporter I"/>
    <property type="match status" value="1"/>
</dbReference>
<evidence type="ECO:0000256" key="2">
    <source>
        <dbReference type="ARBA" id="ARBA00022692"/>
    </source>
</evidence>
<reference evidence="7 8" key="1">
    <citation type="submission" date="2024-02" db="EMBL/GenBank/DDBJ databases">
        <title>Chromosome-scale genome assembly of the rough periwinkle Littorina saxatilis.</title>
        <authorList>
            <person name="De Jode A."/>
            <person name="Faria R."/>
            <person name="Formenti G."/>
            <person name="Sims Y."/>
            <person name="Smith T.P."/>
            <person name="Tracey A."/>
            <person name="Wood J.M.D."/>
            <person name="Zagrodzka Z.B."/>
            <person name="Johannesson K."/>
            <person name="Butlin R.K."/>
            <person name="Leder E.H."/>
        </authorList>
    </citation>
    <scope>NUCLEOTIDE SEQUENCE [LARGE SCALE GENOMIC DNA]</scope>
    <source>
        <strain evidence="7">Snail1</strain>
        <tissue evidence="7">Muscle</tissue>
    </source>
</reference>
<feature type="transmembrane region" description="Helical" evidence="6">
    <location>
        <begin position="377"/>
        <end position="396"/>
    </location>
</feature>
<feature type="region of interest" description="Disordered" evidence="5">
    <location>
        <begin position="660"/>
        <end position="710"/>
    </location>
</feature>
<evidence type="ECO:0000256" key="4">
    <source>
        <dbReference type="ARBA" id="ARBA00023136"/>
    </source>
</evidence>
<comment type="subcellular location">
    <subcellularLocation>
        <location evidence="1">Membrane</location>
        <topology evidence="1">Multi-pass membrane protein</topology>
    </subcellularLocation>
</comment>
<keyword evidence="4 6" id="KW-0472">Membrane</keyword>
<feature type="region of interest" description="Disordered" evidence="5">
    <location>
        <begin position="816"/>
        <end position="881"/>
    </location>
</feature>
<dbReference type="PANTHER" id="PTHR11785">
    <property type="entry name" value="AMINO ACID TRANSPORTER"/>
    <property type="match status" value="1"/>
</dbReference>
<sequence length="895" mass="97709">MEQSEARTWRSLVPEGLQDFWNRVSSGPQQCRQQGCNGTKTDKSKDKKNDGMGKEMGLIYGGSLILNTIIGPGIFTSPKAVLDGAGSVGMSLVIWAICGVFSTMAALCFAELRESVRKDGVEYAYITEAFGPLAGFVYCWMRIAAAEPVGTAVFAVALADYTADSIYDDCGPPGMLRKSIAVLAVVSLALLNVFSQKLADRMQILATVGKTCAIAVIIFYGMRNIFQGKTEEIHHGFDDTVTSPTRITFAFYNGLWAYGGWSNVNHVTSGLKKPPRNLPRLVKFVIPLVMLIYGLVVTSYFTVMSREEMLSSEAIGVTWAERVFGDEAMAVIPIGVGLTALGSLNGTFLSAGRLSGVASKDKQMPEVTSWVHVRSKTPILTVYTRLTISIIMILVADISQLVRFFIFCVWSFHGMSILALLVLRFKNKDKRRPYKVNLVLPVIVVVVIAFLLIGPFLEEPKPEFISALVLIVLSLLFYVPSHWIQDRADLPDKFIIWLQLFFRIAPKREMRRKSILRRMSSFALGRNSIALGRNSILIPAGASPATIRRIQGSPSLLRRVSRVSHMSRLDGAGSPGQYRRNVSSPTIIRRIQRHRSLAEADLKRGRSGSRVAWLETGEGGSPALIRRRPSRQSQSFGAADGRMPKLVSMPNLQVLLNNELDKDSNTDTNTYSNVSSSNNKTSGPNTTTTSSSAATSSPKRSPVISTLNLPPGIRRGSLPVYAGGASRGFLGSLGISHLNNTRRNSSSQSLPNNTKHFLPSPILEESLSNETPPMSDISRQVSESDLAVLGGFESEGGGEYEILSLPKVPLAELNLDRSRSDSDSSSSSSSDDEDFRGLGSLFDSDTESSSSGTTSMDEDGSPSDRERGYNTSDELESDMDEIVFASMDDRAISFV</sequence>
<dbReference type="GO" id="GO:0015179">
    <property type="term" value="F:L-amino acid transmembrane transporter activity"/>
    <property type="evidence" value="ECO:0007669"/>
    <property type="project" value="TreeGrafter"/>
</dbReference>
<keyword evidence="2 6" id="KW-0812">Transmembrane</keyword>
<feature type="region of interest" description="Disordered" evidence="5">
    <location>
        <begin position="25"/>
        <end position="50"/>
    </location>
</feature>
<feature type="compositionally biased region" description="Polar residues" evidence="5">
    <location>
        <begin position="25"/>
        <end position="36"/>
    </location>
</feature>
<comment type="caution">
    <text evidence="7">The sequence shown here is derived from an EMBL/GenBank/DDBJ whole genome shotgun (WGS) entry which is preliminary data.</text>
</comment>
<organism evidence="7 8">
    <name type="scientific">Littorina saxatilis</name>
    <dbReference type="NCBI Taxonomy" id="31220"/>
    <lineage>
        <taxon>Eukaryota</taxon>
        <taxon>Metazoa</taxon>
        <taxon>Spiralia</taxon>
        <taxon>Lophotrochozoa</taxon>
        <taxon>Mollusca</taxon>
        <taxon>Gastropoda</taxon>
        <taxon>Caenogastropoda</taxon>
        <taxon>Littorinimorpha</taxon>
        <taxon>Littorinoidea</taxon>
        <taxon>Littorinidae</taxon>
        <taxon>Littorina</taxon>
    </lineage>
</organism>
<feature type="region of interest" description="Disordered" evidence="5">
    <location>
        <begin position="620"/>
        <end position="644"/>
    </location>
</feature>
<feature type="transmembrane region" description="Helical" evidence="6">
    <location>
        <begin position="281"/>
        <end position="303"/>
    </location>
</feature>
<evidence type="ECO:0000256" key="5">
    <source>
        <dbReference type="SAM" id="MobiDB-lite"/>
    </source>
</evidence>
<dbReference type="PANTHER" id="PTHR11785:SF512">
    <property type="entry name" value="SOBREMESA, ISOFORM B"/>
    <property type="match status" value="1"/>
</dbReference>
<proteinExistence type="predicted"/>
<feature type="transmembrane region" description="Helical" evidence="6">
    <location>
        <begin position="402"/>
        <end position="424"/>
    </location>
</feature>
<feature type="transmembrane region" description="Helical" evidence="6">
    <location>
        <begin position="436"/>
        <end position="457"/>
    </location>
</feature>
<dbReference type="Pfam" id="PF13520">
    <property type="entry name" value="AA_permease_2"/>
    <property type="match status" value="1"/>
</dbReference>
<feature type="transmembrane region" description="Helical" evidence="6">
    <location>
        <begin position="180"/>
        <end position="198"/>
    </location>
</feature>
<evidence type="ECO:0000256" key="6">
    <source>
        <dbReference type="SAM" id="Phobius"/>
    </source>
</evidence>
<gene>
    <name evidence="7" type="ORF">V1264_000883</name>
</gene>
<feature type="compositionally biased region" description="Basic and acidic residues" evidence="5">
    <location>
        <begin position="40"/>
        <end position="50"/>
    </location>
</feature>
<evidence type="ECO:0000256" key="3">
    <source>
        <dbReference type="ARBA" id="ARBA00022989"/>
    </source>
</evidence>
<accession>A0AAN9GN82</accession>
<evidence type="ECO:0000256" key="1">
    <source>
        <dbReference type="ARBA" id="ARBA00004141"/>
    </source>
</evidence>
<dbReference type="GO" id="GO:0016020">
    <property type="term" value="C:membrane"/>
    <property type="evidence" value="ECO:0007669"/>
    <property type="project" value="UniProtKB-SubCell"/>
</dbReference>
<keyword evidence="3 6" id="KW-1133">Transmembrane helix</keyword>
<feature type="transmembrane region" description="Helical" evidence="6">
    <location>
        <begin position="330"/>
        <end position="356"/>
    </location>
</feature>
<protein>
    <recommendedName>
        <fullName evidence="9">B(0,+)-type amino acid transporter 1</fullName>
    </recommendedName>
</protein>
<dbReference type="InterPro" id="IPR002293">
    <property type="entry name" value="AA/rel_permease1"/>
</dbReference>
<feature type="compositionally biased region" description="Low complexity" evidence="5">
    <location>
        <begin position="666"/>
        <end position="702"/>
    </location>
</feature>
<dbReference type="EMBL" id="JBAMIC010000001">
    <property type="protein sequence ID" value="KAK7114902.1"/>
    <property type="molecule type" value="Genomic_DNA"/>
</dbReference>
<feature type="transmembrane region" description="Helical" evidence="6">
    <location>
        <begin position="87"/>
        <end position="110"/>
    </location>
</feature>
<keyword evidence="8" id="KW-1185">Reference proteome</keyword>